<evidence type="ECO:0000313" key="2">
    <source>
        <dbReference type="Proteomes" id="UP000887013"/>
    </source>
</evidence>
<accession>A0A8X6QHR5</accession>
<dbReference type="Proteomes" id="UP000887013">
    <property type="component" value="Unassembled WGS sequence"/>
</dbReference>
<dbReference type="OrthoDB" id="6435678at2759"/>
<keyword evidence="2" id="KW-1185">Reference proteome</keyword>
<organism evidence="1 2">
    <name type="scientific">Nephila pilipes</name>
    <name type="common">Giant wood spider</name>
    <name type="synonym">Nephila maculata</name>
    <dbReference type="NCBI Taxonomy" id="299642"/>
    <lineage>
        <taxon>Eukaryota</taxon>
        <taxon>Metazoa</taxon>
        <taxon>Ecdysozoa</taxon>
        <taxon>Arthropoda</taxon>
        <taxon>Chelicerata</taxon>
        <taxon>Arachnida</taxon>
        <taxon>Araneae</taxon>
        <taxon>Araneomorphae</taxon>
        <taxon>Entelegynae</taxon>
        <taxon>Araneoidea</taxon>
        <taxon>Nephilidae</taxon>
        <taxon>Nephila</taxon>
    </lineage>
</organism>
<name>A0A8X6QHR5_NEPPI</name>
<evidence type="ECO:0000313" key="1">
    <source>
        <dbReference type="EMBL" id="GFU19704.1"/>
    </source>
</evidence>
<reference evidence="1" key="1">
    <citation type="submission" date="2020-08" db="EMBL/GenBank/DDBJ databases">
        <title>Multicomponent nature underlies the extraordinary mechanical properties of spider dragline silk.</title>
        <authorList>
            <person name="Kono N."/>
            <person name="Nakamura H."/>
            <person name="Mori M."/>
            <person name="Yoshida Y."/>
            <person name="Ohtoshi R."/>
            <person name="Malay A.D."/>
            <person name="Moran D.A.P."/>
            <person name="Tomita M."/>
            <person name="Numata K."/>
            <person name="Arakawa K."/>
        </authorList>
    </citation>
    <scope>NUCLEOTIDE SEQUENCE</scope>
</reference>
<sequence length="380" mass="45565">MDRKKPKKGKKKNKALRIKVHDVDHMTKNELEYYILMLKQELDQVQSECNFSINYRKKLDFSLTQERSKYLRNKEIHTSKDFELLHVTHETEERLRDSRQISAFSCLKNQEQKVFKNITEYLNMIQDNLLKSSKREKIIEKERIVDDKNLLSKIASADLIAYDLFANYKNWSDDIFFEHILKFRDSMQSFNAIKQRILNSIWNLNLGDQEPVSEETEQLQYYFNELHQDNLKTLQMWRKKVECHQEKLEKVTLDLNKALSLYAENKSNKNTLQIQSPSPEPRKLHFKFSMHTSKNLEMDKIVILNFELTNKLKTLKAEREKLRNKFILNVRKIYRNAEFKALVAEEILRIGVEGKQEPNFTQKRKATFEKRKIIEKKIIQ</sequence>
<dbReference type="AlphaFoldDB" id="A0A8X6QHR5"/>
<protein>
    <submittedName>
        <fullName evidence="1">Uncharacterized protein</fullName>
    </submittedName>
</protein>
<gene>
    <name evidence="1" type="primary">AVEN_138281_2</name>
    <name evidence="1" type="ORF">NPIL_45001</name>
</gene>
<dbReference type="EMBL" id="BMAW01031114">
    <property type="protein sequence ID" value="GFU19704.1"/>
    <property type="molecule type" value="Genomic_DNA"/>
</dbReference>
<proteinExistence type="predicted"/>
<comment type="caution">
    <text evidence="1">The sequence shown here is derived from an EMBL/GenBank/DDBJ whole genome shotgun (WGS) entry which is preliminary data.</text>
</comment>